<protein>
    <submittedName>
        <fullName evidence="1">Uncharacterized protein</fullName>
    </submittedName>
</protein>
<sequence length="433" mass="49351">MPLDRESIRTLLQNAKRPVLADILGKLWELPLIEYSAALWEKPTSTPPVEKALLEAFESEFCRICLNYEQAREFCASLEKTRILQTATHLTATEGPTFLALHQLALLGLPKQETYFVGSFSGVPFANSAWSGCLNYSKRFDLETLITSQAAEFAELKRSDADRSRDSVERRISLIPGKMRDARVFQSRIPQKLVNLLPFFADPIREISPAAVCGDDFTVWASQFCTNQLSQIIPQKSLLYFDLNEVIRNYLLNVLQSSTHPLHRLLFDRKIRQSVFAEFPAETHLFTVEVLHKNKIRQEAVIIQDEMLKSQNYQLELSQQKIIHELETGRLCPGLFLVFTTLSFINGLTCFGSFEQVEYLADFRRRWIKLDLLEQELVRTVNISALTSGRCVDEAQTVVHPLDLLLGLEWSFPENITVGELMKPLLGRLGATV</sequence>
<organism evidence="1">
    <name type="scientific">marine metagenome</name>
    <dbReference type="NCBI Taxonomy" id="408172"/>
    <lineage>
        <taxon>unclassified sequences</taxon>
        <taxon>metagenomes</taxon>
        <taxon>ecological metagenomes</taxon>
    </lineage>
</organism>
<proteinExistence type="predicted"/>
<gene>
    <name evidence="1" type="ORF">METZ01_LOCUS22325</name>
</gene>
<reference evidence="1" key="1">
    <citation type="submission" date="2018-05" db="EMBL/GenBank/DDBJ databases">
        <authorList>
            <person name="Lanie J.A."/>
            <person name="Ng W.-L."/>
            <person name="Kazmierczak K.M."/>
            <person name="Andrzejewski T.M."/>
            <person name="Davidsen T.M."/>
            <person name="Wayne K.J."/>
            <person name="Tettelin H."/>
            <person name="Glass J.I."/>
            <person name="Rusch D."/>
            <person name="Podicherti R."/>
            <person name="Tsui H.-C.T."/>
            <person name="Winkler M.E."/>
        </authorList>
    </citation>
    <scope>NUCLEOTIDE SEQUENCE</scope>
</reference>
<dbReference type="EMBL" id="UINC01001062">
    <property type="protein sequence ID" value="SUZ69471.1"/>
    <property type="molecule type" value="Genomic_DNA"/>
</dbReference>
<name>A0A381PQZ2_9ZZZZ</name>
<evidence type="ECO:0000313" key="1">
    <source>
        <dbReference type="EMBL" id="SUZ69471.1"/>
    </source>
</evidence>
<accession>A0A381PQZ2</accession>
<dbReference type="AlphaFoldDB" id="A0A381PQZ2"/>